<dbReference type="Pfam" id="PF05728">
    <property type="entry name" value="UPF0227"/>
    <property type="match status" value="1"/>
</dbReference>
<reference evidence="1 2" key="1">
    <citation type="submission" date="2017-06" db="EMBL/GenBank/DDBJ databases">
        <title>Description of Avrilella dinanensis gen. nov. sp. nov.</title>
        <authorList>
            <person name="Leyer C."/>
            <person name="Sassi M."/>
            <person name="Minet J."/>
            <person name="Kayal S."/>
            <person name="Cattoir V."/>
        </authorList>
    </citation>
    <scope>NUCLEOTIDE SEQUENCE [LARGE SCALE GENOMIC DNA]</scope>
    <source>
        <strain evidence="1 2">UR159</strain>
    </source>
</reference>
<dbReference type="Proteomes" id="UP000231960">
    <property type="component" value="Unassembled WGS sequence"/>
</dbReference>
<evidence type="ECO:0008006" key="3">
    <source>
        <dbReference type="Google" id="ProtNLM"/>
    </source>
</evidence>
<dbReference type="EMBL" id="NIPO01000001">
    <property type="protein sequence ID" value="PJR03095.1"/>
    <property type="molecule type" value="Genomic_DNA"/>
</dbReference>
<dbReference type="SUPFAM" id="SSF53474">
    <property type="entry name" value="alpha/beta-Hydrolases"/>
    <property type="match status" value="1"/>
</dbReference>
<protein>
    <recommendedName>
        <fullName evidence="3">Alpha/beta hydrolase</fullName>
    </recommendedName>
</protein>
<proteinExistence type="predicted"/>
<comment type="caution">
    <text evidence="1">The sequence shown here is derived from an EMBL/GenBank/DDBJ whole genome shotgun (WGS) entry which is preliminary data.</text>
</comment>
<accession>A0A2M9R2U8</accession>
<dbReference type="InterPro" id="IPR008886">
    <property type="entry name" value="UPF0227/Esterase_YqiA"/>
</dbReference>
<name>A0A2M9R2U8_9FLAO</name>
<evidence type="ECO:0000313" key="1">
    <source>
        <dbReference type="EMBL" id="PJR03095.1"/>
    </source>
</evidence>
<dbReference type="OrthoDB" id="659408at2"/>
<dbReference type="InterPro" id="IPR029058">
    <property type="entry name" value="AB_hydrolase_fold"/>
</dbReference>
<evidence type="ECO:0000313" key="2">
    <source>
        <dbReference type="Proteomes" id="UP000231960"/>
    </source>
</evidence>
<dbReference type="Gene3D" id="3.40.50.1820">
    <property type="entry name" value="alpha/beta hydrolase"/>
    <property type="match status" value="1"/>
</dbReference>
<keyword evidence="2" id="KW-1185">Reference proteome</keyword>
<dbReference type="AlphaFoldDB" id="A0A2M9R2U8"/>
<sequence length="257" mass="30512">MIEFLIKKPYLSLKKIRPLNYNIFWHKSNMTSQNTKNQNKTSVYFIPGMAANTRIFERIHLDEDLYQIHYIEWLEPIKNESLHEYSQRISREITAENPVLVGVSFGGIVAQEIARMITVKQVIIISSIKNSHELPAYFKWVNRTHLYKIFPNQLTWKALDLYARITPDKKLKNRIKAYDKYLTVRSNNYLRWCLKTLAQWQNETEIENIVHIHGKKDHIFPYDLIKNAIIVENADHALVLTKATWLNQRLHQIILDQ</sequence>
<gene>
    <name evidence="1" type="ORF">CDL10_00245</name>
</gene>
<organism evidence="1 2">
    <name type="scientific">Avrilella dinanensis</name>
    <dbReference type="NCBI Taxonomy" id="2008672"/>
    <lineage>
        <taxon>Bacteria</taxon>
        <taxon>Pseudomonadati</taxon>
        <taxon>Bacteroidota</taxon>
        <taxon>Flavobacteriia</taxon>
        <taxon>Flavobacteriales</taxon>
        <taxon>Flavobacteriaceae</taxon>
        <taxon>Avrilella</taxon>
    </lineage>
</organism>